<dbReference type="OrthoDB" id="10607540at2759"/>
<name>A0A9P8ATR3_9AGAR</name>
<protein>
    <submittedName>
        <fullName evidence="1">Uncharacterized protein</fullName>
    </submittedName>
</protein>
<accession>A0A9P8ATR3</accession>
<evidence type="ECO:0000313" key="2">
    <source>
        <dbReference type="Proteomes" id="UP000812287"/>
    </source>
</evidence>
<organism evidence="1 2">
    <name type="scientific">Guyanagaster necrorhizus</name>
    <dbReference type="NCBI Taxonomy" id="856835"/>
    <lineage>
        <taxon>Eukaryota</taxon>
        <taxon>Fungi</taxon>
        <taxon>Dikarya</taxon>
        <taxon>Basidiomycota</taxon>
        <taxon>Agaricomycotina</taxon>
        <taxon>Agaricomycetes</taxon>
        <taxon>Agaricomycetidae</taxon>
        <taxon>Agaricales</taxon>
        <taxon>Marasmiineae</taxon>
        <taxon>Physalacriaceae</taxon>
        <taxon>Guyanagaster</taxon>
    </lineage>
</organism>
<dbReference type="RefSeq" id="XP_043040985.1">
    <property type="nucleotide sequence ID" value="XM_043178605.1"/>
</dbReference>
<sequence>MKWYFMLMCFTWVCKDGSSERLMALLLSYNRGVESFCSKLSPDNSALIQIATFIHSHAVTYSASHDDVATVCCFLAFHKIMSEPRVKQLL</sequence>
<gene>
    <name evidence="1" type="ORF">BT62DRAFT_1060589</name>
</gene>
<evidence type="ECO:0000313" key="1">
    <source>
        <dbReference type="EMBL" id="KAG7447485.1"/>
    </source>
</evidence>
<dbReference type="Proteomes" id="UP000812287">
    <property type="component" value="Unassembled WGS sequence"/>
</dbReference>
<keyword evidence="2" id="KW-1185">Reference proteome</keyword>
<reference evidence="1" key="1">
    <citation type="submission" date="2020-11" db="EMBL/GenBank/DDBJ databases">
        <title>Adaptations for nitrogen fixation in a non-lichenized fungal sporocarp promotes dispersal by wood-feeding termites.</title>
        <authorList>
            <consortium name="DOE Joint Genome Institute"/>
            <person name="Koch R.A."/>
            <person name="Yoon G."/>
            <person name="Arayal U."/>
            <person name="Lail K."/>
            <person name="Amirebrahimi M."/>
            <person name="Labutti K."/>
            <person name="Lipzen A."/>
            <person name="Riley R."/>
            <person name="Barry K."/>
            <person name="Henrissat B."/>
            <person name="Grigoriev I.V."/>
            <person name="Herr J.R."/>
            <person name="Aime M.C."/>
        </authorList>
    </citation>
    <scope>NUCLEOTIDE SEQUENCE</scope>
    <source>
        <strain evidence="1">MCA 3950</strain>
    </source>
</reference>
<proteinExistence type="predicted"/>
<dbReference type="AlphaFoldDB" id="A0A9P8ATR3"/>
<dbReference type="EMBL" id="MU250531">
    <property type="protein sequence ID" value="KAG7447485.1"/>
    <property type="molecule type" value="Genomic_DNA"/>
</dbReference>
<comment type="caution">
    <text evidence="1">The sequence shown here is derived from an EMBL/GenBank/DDBJ whole genome shotgun (WGS) entry which is preliminary data.</text>
</comment>
<dbReference type="GeneID" id="66100897"/>